<name>A0A2M4DBR8_ANODA</name>
<sequence length="84" mass="9414">MVLFGLLPRCTVLYDMLVFDCFIFAVCRGYQHVAAAVSSCLFENPEKETVLQGIPMVFFTLCCPVDSCRVISKVKPPEDDSVIF</sequence>
<dbReference type="AlphaFoldDB" id="A0A2M4DBR8"/>
<protein>
    <submittedName>
        <fullName evidence="1">Putative secreted protein</fullName>
    </submittedName>
</protein>
<dbReference type="EMBL" id="GGFL01010733">
    <property type="protein sequence ID" value="MBW74911.1"/>
    <property type="molecule type" value="Transcribed_RNA"/>
</dbReference>
<accession>A0A2M4DBR8</accession>
<evidence type="ECO:0000313" key="1">
    <source>
        <dbReference type="EMBL" id="MBW74911.1"/>
    </source>
</evidence>
<reference evidence="1" key="1">
    <citation type="submission" date="2018-01" db="EMBL/GenBank/DDBJ databases">
        <title>An insight into the sialome of Amazonian anophelines.</title>
        <authorList>
            <person name="Ribeiro J.M."/>
            <person name="Scarpassa V."/>
            <person name="Calvo E."/>
        </authorList>
    </citation>
    <scope>NUCLEOTIDE SEQUENCE</scope>
</reference>
<proteinExistence type="predicted"/>
<organism evidence="1">
    <name type="scientific">Anopheles darlingi</name>
    <name type="common">Mosquito</name>
    <dbReference type="NCBI Taxonomy" id="43151"/>
    <lineage>
        <taxon>Eukaryota</taxon>
        <taxon>Metazoa</taxon>
        <taxon>Ecdysozoa</taxon>
        <taxon>Arthropoda</taxon>
        <taxon>Hexapoda</taxon>
        <taxon>Insecta</taxon>
        <taxon>Pterygota</taxon>
        <taxon>Neoptera</taxon>
        <taxon>Endopterygota</taxon>
        <taxon>Diptera</taxon>
        <taxon>Nematocera</taxon>
        <taxon>Culicoidea</taxon>
        <taxon>Culicidae</taxon>
        <taxon>Anophelinae</taxon>
        <taxon>Anopheles</taxon>
    </lineage>
</organism>